<dbReference type="InterPro" id="IPR029058">
    <property type="entry name" value="AB_hydrolase_fold"/>
</dbReference>
<evidence type="ECO:0000256" key="1">
    <source>
        <dbReference type="ARBA" id="ARBA00010040"/>
    </source>
</evidence>
<keyword evidence="3" id="KW-0378">Hydrolase</keyword>
<evidence type="ECO:0000313" key="6">
    <source>
        <dbReference type="EMBL" id="KDQ15014.1"/>
    </source>
</evidence>
<dbReference type="PANTHER" id="PTHR42776:SF13">
    <property type="entry name" value="DIPEPTIDYL-PEPTIDASE 5"/>
    <property type="match status" value="1"/>
</dbReference>
<name>A0A067MHK3_BOTB1</name>
<dbReference type="GO" id="GO:0006508">
    <property type="term" value="P:proteolysis"/>
    <property type="evidence" value="ECO:0007669"/>
    <property type="project" value="InterPro"/>
</dbReference>
<dbReference type="OrthoDB" id="416344at2759"/>
<dbReference type="Pfam" id="PF00326">
    <property type="entry name" value="Peptidase_S9"/>
    <property type="match status" value="1"/>
</dbReference>
<dbReference type="GO" id="GO:0004252">
    <property type="term" value="F:serine-type endopeptidase activity"/>
    <property type="evidence" value="ECO:0007669"/>
    <property type="project" value="TreeGrafter"/>
</dbReference>
<evidence type="ECO:0000256" key="3">
    <source>
        <dbReference type="ARBA" id="ARBA00022801"/>
    </source>
</evidence>
<proteinExistence type="inferred from homology"/>
<dbReference type="STRING" id="930990.A0A067MHK3"/>
<comment type="similarity">
    <text evidence="1">Belongs to the peptidase S9C family.</text>
</comment>
<protein>
    <recommendedName>
        <fullName evidence="4">Dipeptidyl-peptidase V</fullName>
    </recommendedName>
</protein>
<dbReference type="HOGENOM" id="CLU_008615_0_1_1"/>
<feature type="domain" description="Peptidase S9 prolyl oligopeptidase catalytic" evidence="5">
    <location>
        <begin position="468"/>
        <end position="602"/>
    </location>
</feature>
<dbReference type="EMBL" id="KL198034">
    <property type="protein sequence ID" value="KDQ15014.1"/>
    <property type="molecule type" value="Genomic_DNA"/>
</dbReference>
<keyword evidence="7" id="KW-1185">Reference proteome</keyword>
<accession>A0A067MHK3</accession>
<organism evidence="6 7">
    <name type="scientific">Botryobasidium botryosum (strain FD-172 SS1)</name>
    <dbReference type="NCBI Taxonomy" id="930990"/>
    <lineage>
        <taxon>Eukaryota</taxon>
        <taxon>Fungi</taxon>
        <taxon>Dikarya</taxon>
        <taxon>Basidiomycota</taxon>
        <taxon>Agaricomycotina</taxon>
        <taxon>Agaricomycetes</taxon>
        <taxon>Cantharellales</taxon>
        <taxon>Botryobasidiaceae</taxon>
        <taxon>Botryobasidium</taxon>
    </lineage>
</organism>
<dbReference type="FunCoup" id="A0A067MHK3">
    <property type="interactions" value="26"/>
</dbReference>
<dbReference type="SUPFAM" id="SSF53474">
    <property type="entry name" value="alpha/beta-Hydrolases"/>
    <property type="match status" value="1"/>
</dbReference>
<dbReference type="AlphaFoldDB" id="A0A067MHK3"/>
<dbReference type="InterPro" id="IPR001375">
    <property type="entry name" value="Peptidase_S9_cat"/>
</dbReference>
<gene>
    <name evidence="6" type="ORF">BOTBODRAFT_54910</name>
</gene>
<dbReference type="PANTHER" id="PTHR42776">
    <property type="entry name" value="SERINE PEPTIDASE S9 FAMILY MEMBER"/>
    <property type="match status" value="1"/>
</dbReference>
<dbReference type="Proteomes" id="UP000027195">
    <property type="component" value="Unassembled WGS sequence"/>
</dbReference>
<reference evidence="7" key="1">
    <citation type="journal article" date="2014" name="Proc. Natl. Acad. Sci. U.S.A.">
        <title>Extensive sampling of basidiomycete genomes demonstrates inadequacy of the white-rot/brown-rot paradigm for wood decay fungi.</title>
        <authorList>
            <person name="Riley R."/>
            <person name="Salamov A.A."/>
            <person name="Brown D.W."/>
            <person name="Nagy L.G."/>
            <person name="Floudas D."/>
            <person name="Held B.W."/>
            <person name="Levasseur A."/>
            <person name="Lombard V."/>
            <person name="Morin E."/>
            <person name="Otillar R."/>
            <person name="Lindquist E.A."/>
            <person name="Sun H."/>
            <person name="LaButti K.M."/>
            <person name="Schmutz J."/>
            <person name="Jabbour D."/>
            <person name="Luo H."/>
            <person name="Baker S.E."/>
            <person name="Pisabarro A.G."/>
            <person name="Walton J.D."/>
            <person name="Blanchette R.A."/>
            <person name="Henrissat B."/>
            <person name="Martin F."/>
            <person name="Cullen D."/>
            <person name="Hibbett D.S."/>
            <person name="Grigoriev I.V."/>
        </authorList>
    </citation>
    <scope>NUCLEOTIDE SEQUENCE [LARGE SCALE GENOMIC DNA]</scope>
    <source>
        <strain evidence="7">FD-172 SS1</strain>
    </source>
</reference>
<evidence type="ECO:0000259" key="5">
    <source>
        <dbReference type="Pfam" id="PF00326"/>
    </source>
</evidence>
<evidence type="ECO:0000313" key="7">
    <source>
        <dbReference type="Proteomes" id="UP000027195"/>
    </source>
</evidence>
<evidence type="ECO:0000256" key="2">
    <source>
        <dbReference type="ARBA" id="ARBA00022729"/>
    </source>
</evidence>
<evidence type="ECO:0000256" key="4">
    <source>
        <dbReference type="ARBA" id="ARBA00032829"/>
    </source>
</evidence>
<keyword evidence="2" id="KW-0732">Signal</keyword>
<dbReference type="InParanoid" id="A0A067MHK3"/>
<dbReference type="Gene3D" id="3.40.50.1820">
    <property type="entry name" value="alpha/beta hydrolase"/>
    <property type="match status" value="1"/>
</dbReference>
<sequence>MIQYITQTFVAWPLNSFSSSQGPAPAQVTRLPNPGFELKEAFAPRHLAEFPRPGAGAVNLAGDLVLVFISKRSERKEVRNDKFIYIAPLCSAAAPLELFILSDGKAFWLDSCTIVHATKVTALRTICCFCRIYYRERDGWPGPLVLAGKLPSIGITNFRYVASHILMLSAAIYAVTDINTAKEQDEARANRSTTALACDESYASHWDTCGHRGPVCVPLQGACHSEPVGPFGGSNDFDLSSIYIVYTTKDPSVNKALHTRQLVFTVSLKGGEKPTQLTSAKHGAVHGPVFNKQGNKIAWLQLDKDGYESDRAQAIIYDPEADVRYNLTPQRDRSPADPLLWWYVFFLDDKTLYFTTGDEAIIKIFSISIPATLKRKSPNDLEGLLPDPRVVSVALTHSHTAVAPRLPAAENDTRRHDEGIKMDRITAFASADLVGKNLDAGESFWVTGANKRKVQGRALKPKGKAIPLTINPAGSTTFGQEFVDVITEDWGGKPFAEFDHALKTWPEIDPERAAAAGASWGGYAINWIQGHPEFGFNLKVLVYYDGFNRDFGGSPWTVATTAAKWNPRAFVHKWSTPQLIFHRSRDFRLPETEGIAASHALQS</sequence>
<dbReference type="SUPFAM" id="SSF82171">
    <property type="entry name" value="DPP6 N-terminal domain-like"/>
    <property type="match status" value="1"/>
</dbReference>